<name>A0A5A7QM42_STRAF</name>
<organism evidence="2 3">
    <name type="scientific">Striga asiatica</name>
    <name type="common">Asiatic witchweed</name>
    <name type="synonym">Buchnera asiatica</name>
    <dbReference type="NCBI Taxonomy" id="4170"/>
    <lineage>
        <taxon>Eukaryota</taxon>
        <taxon>Viridiplantae</taxon>
        <taxon>Streptophyta</taxon>
        <taxon>Embryophyta</taxon>
        <taxon>Tracheophyta</taxon>
        <taxon>Spermatophyta</taxon>
        <taxon>Magnoliopsida</taxon>
        <taxon>eudicotyledons</taxon>
        <taxon>Gunneridae</taxon>
        <taxon>Pentapetalae</taxon>
        <taxon>asterids</taxon>
        <taxon>lamiids</taxon>
        <taxon>Lamiales</taxon>
        <taxon>Orobanchaceae</taxon>
        <taxon>Buchnereae</taxon>
        <taxon>Striga</taxon>
    </lineage>
</organism>
<proteinExistence type="predicted"/>
<accession>A0A5A7QM42</accession>
<dbReference type="Proteomes" id="UP000325081">
    <property type="component" value="Unassembled WGS sequence"/>
</dbReference>
<protein>
    <submittedName>
        <fullName evidence="2">Protein crossbronx</fullName>
    </submittedName>
</protein>
<keyword evidence="3" id="KW-1185">Reference proteome</keyword>
<feature type="region of interest" description="Disordered" evidence="1">
    <location>
        <begin position="36"/>
        <end position="58"/>
    </location>
</feature>
<feature type="compositionally biased region" description="Basic residues" evidence="1">
    <location>
        <begin position="43"/>
        <end position="53"/>
    </location>
</feature>
<comment type="caution">
    <text evidence="2">The sequence shown here is derived from an EMBL/GenBank/DDBJ whole genome shotgun (WGS) entry which is preliminary data.</text>
</comment>
<feature type="non-terminal residue" evidence="2">
    <location>
        <position position="117"/>
    </location>
</feature>
<evidence type="ECO:0000313" key="3">
    <source>
        <dbReference type="Proteomes" id="UP000325081"/>
    </source>
</evidence>
<evidence type="ECO:0000313" key="2">
    <source>
        <dbReference type="EMBL" id="GER46180.1"/>
    </source>
</evidence>
<sequence length="117" mass="12912">ELNRQSVFLHSLLAPHSLPQPSANPTATAQASLLSPLIPPSRSRLHSLQRRRPSATARPLATAANLVGKGFLSDSTSRCNLVRVSIIMEGQEMKKRKTINSFFKPKEHMSTSRDRPS</sequence>
<dbReference type="EMBL" id="BKCP01007407">
    <property type="protein sequence ID" value="GER46180.1"/>
    <property type="molecule type" value="Genomic_DNA"/>
</dbReference>
<dbReference type="AlphaFoldDB" id="A0A5A7QM42"/>
<gene>
    <name evidence="2" type="ORF">STAS_23204</name>
</gene>
<evidence type="ECO:0000256" key="1">
    <source>
        <dbReference type="SAM" id="MobiDB-lite"/>
    </source>
</evidence>
<reference evidence="3" key="1">
    <citation type="journal article" date="2019" name="Curr. Biol.">
        <title>Genome Sequence of Striga asiatica Provides Insight into the Evolution of Plant Parasitism.</title>
        <authorList>
            <person name="Yoshida S."/>
            <person name="Kim S."/>
            <person name="Wafula E.K."/>
            <person name="Tanskanen J."/>
            <person name="Kim Y.M."/>
            <person name="Honaas L."/>
            <person name="Yang Z."/>
            <person name="Spallek T."/>
            <person name="Conn C.E."/>
            <person name="Ichihashi Y."/>
            <person name="Cheong K."/>
            <person name="Cui S."/>
            <person name="Der J.P."/>
            <person name="Gundlach H."/>
            <person name="Jiao Y."/>
            <person name="Hori C."/>
            <person name="Ishida J.K."/>
            <person name="Kasahara H."/>
            <person name="Kiba T."/>
            <person name="Kim M.S."/>
            <person name="Koo N."/>
            <person name="Laohavisit A."/>
            <person name="Lee Y.H."/>
            <person name="Lumba S."/>
            <person name="McCourt P."/>
            <person name="Mortimer J.C."/>
            <person name="Mutuku J.M."/>
            <person name="Nomura T."/>
            <person name="Sasaki-Sekimoto Y."/>
            <person name="Seto Y."/>
            <person name="Wang Y."/>
            <person name="Wakatake T."/>
            <person name="Sakakibara H."/>
            <person name="Demura T."/>
            <person name="Yamaguchi S."/>
            <person name="Yoneyama K."/>
            <person name="Manabe R.I."/>
            <person name="Nelson D.C."/>
            <person name="Schulman A.H."/>
            <person name="Timko M.P."/>
            <person name="dePamphilis C.W."/>
            <person name="Choi D."/>
            <person name="Shirasu K."/>
        </authorList>
    </citation>
    <scope>NUCLEOTIDE SEQUENCE [LARGE SCALE GENOMIC DNA]</scope>
    <source>
        <strain evidence="3">cv. UVA1</strain>
    </source>
</reference>
<feature type="non-terminal residue" evidence="2">
    <location>
        <position position="1"/>
    </location>
</feature>